<feature type="region of interest" description="Disordered" evidence="3">
    <location>
        <begin position="207"/>
        <end position="258"/>
    </location>
</feature>
<organism evidence="5 6">
    <name type="scientific">Mya arenaria</name>
    <name type="common">Soft-shell clam</name>
    <dbReference type="NCBI Taxonomy" id="6604"/>
    <lineage>
        <taxon>Eukaryota</taxon>
        <taxon>Metazoa</taxon>
        <taxon>Spiralia</taxon>
        <taxon>Lophotrochozoa</taxon>
        <taxon>Mollusca</taxon>
        <taxon>Bivalvia</taxon>
        <taxon>Autobranchia</taxon>
        <taxon>Heteroconchia</taxon>
        <taxon>Euheterodonta</taxon>
        <taxon>Imparidentia</taxon>
        <taxon>Neoheterodontei</taxon>
        <taxon>Myida</taxon>
        <taxon>Myoidea</taxon>
        <taxon>Myidae</taxon>
        <taxon>Mya</taxon>
    </lineage>
</organism>
<proteinExistence type="predicted"/>
<feature type="signal peptide" evidence="4">
    <location>
        <begin position="1"/>
        <end position="19"/>
    </location>
</feature>
<feature type="compositionally biased region" description="Basic and acidic residues" evidence="3">
    <location>
        <begin position="249"/>
        <end position="258"/>
    </location>
</feature>
<dbReference type="Proteomes" id="UP001164746">
    <property type="component" value="Chromosome 2"/>
</dbReference>
<evidence type="ECO:0000256" key="2">
    <source>
        <dbReference type="ARBA" id="ARBA00022525"/>
    </source>
</evidence>
<reference evidence="5" key="1">
    <citation type="submission" date="2022-11" db="EMBL/GenBank/DDBJ databases">
        <title>Centuries of genome instability and evolution in soft-shell clam transmissible cancer (bioRxiv).</title>
        <authorList>
            <person name="Hart S.F.M."/>
            <person name="Yonemitsu M.A."/>
            <person name="Giersch R.M."/>
            <person name="Beal B.F."/>
            <person name="Arriagada G."/>
            <person name="Davis B.W."/>
            <person name="Ostrander E.A."/>
            <person name="Goff S.P."/>
            <person name="Metzger M.J."/>
        </authorList>
    </citation>
    <scope>NUCLEOTIDE SEQUENCE</scope>
    <source>
        <strain evidence="5">MELC-2E11</strain>
        <tissue evidence="5">Siphon/mantle</tissue>
    </source>
</reference>
<comment type="subcellular location">
    <subcellularLocation>
        <location evidence="1">Secreted</location>
    </subcellularLocation>
</comment>
<protein>
    <submittedName>
        <fullName evidence="5">PG12B-like protein</fullName>
    </submittedName>
</protein>
<evidence type="ECO:0000256" key="4">
    <source>
        <dbReference type="SAM" id="SignalP"/>
    </source>
</evidence>
<dbReference type="PANTHER" id="PTHR12824:SF8">
    <property type="entry name" value="GXIVSPLA2, ISOFORM A"/>
    <property type="match status" value="1"/>
</dbReference>
<feature type="region of interest" description="Disordered" evidence="3">
    <location>
        <begin position="52"/>
        <end position="73"/>
    </location>
</feature>
<dbReference type="PROSITE" id="PS00118">
    <property type="entry name" value="PA2_HIS"/>
    <property type="match status" value="1"/>
</dbReference>
<feature type="chain" id="PRO_5045071948" evidence="4">
    <location>
        <begin position="20"/>
        <end position="258"/>
    </location>
</feature>
<evidence type="ECO:0000256" key="3">
    <source>
        <dbReference type="SAM" id="MobiDB-lite"/>
    </source>
</evidence>
<keyword evidence="2" id="KW-0964">Secreted</keyword>
<keyword evidence="4" id="KW-0732">Signal</keyword>
<sequence length="258" mass="28073">MKHHITLTLVLQLAVLVLCDFFADLDKLDIDSKLQEIDRVLAAIDRDEDVDLDKKGSGKAGGEKNVGGEDSDVGDALDALSSLLGGKAECKFTCPNGDVPKPRPGHRPSSNGCGSYGIQIDVDEIPGGTKCCDVHDKCYDTCNNDRATCDKKFKECLYDSCKGLRKTGKISFKDCKAASDIMYSGANTFGCGSYREAQQKACTCQPRDNRSAQNTANKQTTAKKSKDSASVKSKIEKDTKKSATKRQPTRKEKLKDEL</sequence>
<dbReference type="InterPro" id="IPR036444">
    <property type="entry name" value="PLipase_A2_dom_sf"/>
</dbReference>
<feature type="compositionally biased region" description="Basic and acidic residues" evidence="3">
    <location>
        <begin position="224"/>
        <end position="241"/>
    </location>
</feature>
<dbReference type="EMBL" id="CP111013">
    <property type="protein sequence ID" value="WAQ95910.1"/>
    <property type="molecule type" value="Genomic_DNA"/>
</dbReference>
<evidence type="ECO:0000313" key="5">
    <source>
        <dbReference type="EMBL" id="WAQ95910.1"/>
    </source>
</evidence>
<evidence type="ECO:0000313" key="6">
    <source>
        <dbReference type="Proteomes" id="UP001164746"/>
    </source>
</evidence>
<gene>
    <name evidence="5" type="ORF">MAR_028600</name>
</gene>
<dbReference type="InterPro" id="IPR033113">
    <property type="entry name" value="PLA2_histidine"/>
</dbReference>
<dbReference type="Gene3D" id="1.20.90.10">
    <property type="entry name" value="Phospholipase A2 domain"/>
    <property type="match status" value="1"/>
</dbReference>
<dbReference type="InterPro" id="IPR010711">
    <property type="entry name" value="PLA2G12"/>
</dbReference>
<evidence type="ECO:0000256" key="1">
    <source>
        <dbReference type="ARBA" id="ARBA00004613"/>
    </source>
</evidence>
<dbReference type="SUPFAM" id="SSF48619">
    <property type="entry name" value="Phospholipase A2, PLA2"/>
    <property type="match status" value="1"/>
</dbReference>
<feature type="compositionally biased region" description="Polar residues" evidence="3">
    <location>
        <begin position="211"/>
        <end position="220"/>
    </location>
</feature>
<keyword evidence="6" id="KW-1185">Reference proteome</keyword>
<name>A0ABY7DGU1_MYAAR</name>
<accession>A0ABY7DGU1</accession>
<dbReference type="PANTHER" id="PTHR12824">
    <property type="entry name" value="GROUP XII SECRETORY PHOSPHOLIPASE A2 FAMILY MEMBER"/>
    <property type="match status" value="1"/>
</dbReference>
<dbReference type="Pfam" id="PF06951">
    <property type="entry name" value="PLA2G12"/>
    <property type="match status" value="1"/>
</dbReference>